<dbReference type="Proteomes" id="UP000578622">
    <property type="component" value="Unassembled WGS sequence"/>
</dbReference>
<evidence type="ECO:0000256" key="1">
    <source>
        <dbReference type="ARBA" id="ARBA00009913"/>
    </source>
</evidence>
<protein>
    <submittedName>
        <fullName evidence="7">DNA-invertase from lambdoid prophage Rac</fullName>
    </submittedName>
</protein>
<dbReference type="InterPro" id="IPR009057">
    <property type="entry name" value="Homeodomain-like_sf"/>
</dbReference>
<dbReference type="EMBL" id="JACGXG010000016">
    <property type="protein sequence ID" value="MBA8853705.1"/>
    <property type="molecule type" value="Genomic_DNA"/>
</dbReference>
<dbReference type="Pfam" id="PF00239">
    <property type="entry name" value="Resolvase"/>
    <property type="match status" value="1"/>
</dbReference>
<dbReference type="PROSITE" id="PS00398">
    <property type="entry name" value="RECOMBINASES_2"/>
    <property type="match status" value="1"/>
</dbReference>
<evidence type="ECO:0000256" key="4">
    <source>
        <dbReference type="ARBA" id="ARBA00023172"/>
    </source>
</evidence>
<evidence type="ECO:0000313" key="8">
    <source>
        <dbReference type="Proteomes" id="UP000578622"/>
    </source>
</evidence>
<dbReference type="InterPro" id="IPR050639">
    <property type="entry name" value="SSR_resolvase"/>
</dbReference>
<gene>
    <name evidence="7" type="ORF">FHW20_004690</name>
</gene>
<dbReference type="SUPFAM" id="SSF46689">
    <property type="entry name" value="Homeodomain-like"/>
    <property type="match status" value="1"/>
</dbReference>
<proteinExistence type="inferred from homology"/>
<dbReference type="CDD" id="cd00569">
    <property type="entry name" value="HTH_Hin_like"/>
    <property type="match status" value="1"/>
</dbReference>
<dbReference type="Gene3D" id="1.10.10.60">
    <property type="entry name" value="Homeodomain-like"/>
    <property type="match status" value="1"/>
</dbReference>
<dbReference type="PROSITE" id="PS51736">
    <property type="entry name" value="RECOMBINASES_3"/>
    <property type="match status" value="1"/>
</dbReference>
<dbReference type="InterPro" id="IPR006119">
    <property type="entry name" value="Resolv_N"/>
</dbReference>
<dbReference type="SMART" id="SM00857">
    <property type="entry name" value="Resolvase"/>
    <property type="match status" value="1"/>
</dbReference>
<comment type="caution">
    <text evidence="7">The sequence shown here is derived from an EMBL/GenBank/DDBJ whole genome shotgun (WGS) entry which is preliminary data.</text>
</comment>
<dbReference type="InterPro" id="IPR006120">
    <property type="entry name" value="Resolvase_HTH_dom"/>
</dbReference>
<comment type="similarity">
    <text evidence="1">Belongs to the site-specific recombinase resolvase family.</text>
</comment>
<dbReference type="RefSeq" id="WP_182512175.1">
    <property type="nucleotide sequence ID" value="NZ_JACGXG010000016.1"/>
</dbReference>
<evidence type="ECO:0000256" key="5">
    <source>
        <dbReference type="PROSITE-ProRule" id="PRU10137"/>
    </source>
</evidence>
<keyword evidence="2" id="KW-0229">DNA integration</keyword>
<keyword evidence="3" id="KW-0238">DNA-binding</keyword>
<evidence type="ECO:0000256" key="3">
    <source>
        <dbReference type="ARBA" id="ARBA00023125"/>
    </source>
</evidence>
<dbReference type="PROSITE" id="PS00397">
    <property type="entry name" value="RECOMBINASES_1"/>
    <property type="match status" value="1"/>
</dbReference>
<organism evidence="7 8">
    <name type="scientific">Brucella intermedia</name>
    <dbReference type="NCBI Taxonomy" id="94625"/>
    <lineage>
        <taxon>Bacteria</taxon>
        <taxon>Pseudomonadati</taxon>
        <taxon>Pseudomonadota</taxon>
        <taxon>Alphaproteobacteria</taxon>
        <taxon>Hyphomicrobiales</taxon>
        <taxon>Brucellaceae</taxon>
        <taxon>Brucella/Ochrobactrum group</taxon>
        <taxon>Brucella</taxon>
    </lineage>
</organism>
<feature type="active site" description="O-(5'-phospho-DNA)-serine intermediate" evidence="5">
    <location>
        <position position="11"/>
    </location>
</feature>
<dbReference type="CDD" id="cd03768">
    <property type="entry name" value="SR_ResInv"/>
    <property type="match status" value="1"/>
</dbReference>
<dbReference type="PANTHER" id="PTHR30461">
    <property type="entry name" value="DNA-INVERTASE FROM LAMBDOID PROPHAGE"/>
    <property type="match status" value="1"/>
</dbReference>
<sequence length="195" mass="21182">MARTFAYVRVSTTGQTTENQIQEIEAAGFNVEPHRIVTETVSGSVPIAQRQGFSRLIDKLESGDVLIVTKLDRLGRDAIDVSSTVRNLAGLGIKVYCLALGGADLASSAGTMTMNVLNAVAQFERDLLIERTQSGLMRAKKEGKVLGRPYSLSDSQKSNVREDLAKGMSVSAVARKFSTSRQTIMRIRDEDSPSD</sequence>
<keyword evidence="8" id="KW-1185">Reference proteome</keyword>
<reference evidence="7 8" key="1">
    <citation type="submission" date="2020-07" db="EMBL/GenBank/DDBJ databases">
        <title>Genomic Encyclopedia of Type Strains, Phase IV (KMG-V): Genome sequencing to study the core and pangenomes of soil and plant-associated prokaryotes.</title>
        <authorList>
            <person name="Whitman W."/>
        </authorList>
    </citation>
    <scope>NUCLEOTIDE SEQUENCE [LARGE SCALE GENOMIC DNA]</scope>
    <source>
        <strain evidence="7 8">RH4WT92</strain>
    </source>
</reference>
<feature type="domain" description="Resolvase/invertase-type recombinase catalytic" evidence="6">
    <location>
        <begin position="3"/>
        <end position="143"/>
    </location>
</feature>
<evidence type="ECO:0000256" key="2">
    <source>
        <dbReference type="ARBA" id="ARBA00022908"/>
    </source>
</evidence>
<name>A0ABR6AW59_9HYPH</name>
<dbReference type="Gene3D" id="3.40.50.1390">
    <property type="entry name" value="Resolvase, N-terminal catalytic domain"/>
    <property type="match status" value="1"/>
</dbReference>
<dbReference type="PANTHER" id="PTHR30461:SF2">
    <property type="entry name" value="SERINE RECOMBINASE PINE-RELATED"/>
    <property type="match status" value="1"/>
</dbReference>
<keyword evidence="4" id="KW-0233">DNA recombination</keyword>
<accession>A0ABR6AW59</accession>
<evidence type="ECO:0000313" key="7">
    <source>
        <dbReference type="EMBL" id="MBA8853705.1"/>
    </source>
</evidence>
<dbReference type="Pfam" id="PF02796">
    <property type="entry name" value="HTH_7"/>
    <property type="match status" value="1"/>
</dbReference>
<dbReference type="InterPro" id="IPR036162">
    <property type="entry name" value="Resolvase-like_N_sf"/>
</dbReference>
<dbReference type="SUPFAM" id="SSF53041">
    <property type="entry name" value="Resolvase-like"/>
    <property type="match status" value="1"/>
</dbReference>
<evidence type="ECO:0000259" key="6">
    <source>
        <dbReference type="PROSITE" id="PS51736"/>
    </source>
</evidence>
<dbReference type="InterPro" id="IPR006118">
    <property type="entry name" value="Recombinase_CS"/>
</dbReference>